<organism evidence="2 3">
    <name type="scientific">Anatilimnocola aggregata</name>
    <dbReference type="NCBI Taxonomy" id="2528021"/>
    <lineage>
        <taxon>Bacteria</taxon>
        <taxon>Pseudomonadati</taxon>
        <taxon>Planctomycetota</taxon>
        <taxon>Planctomycetia</taxon>
        <taxon>Pirellulales</taxon>
        <taxon>Pirellulaceae</taxon>
        <taxon>Anatilimnocola</taxon>
    </lineage>
</organism>
<keyword evidence="1" id="KW-0732">Signal</keyword>
<proteinExistence type="predicted"/>
<dbReference type="AlphaFoldDB" id="A0A517YK74"/>
<dbReference type="EMBL" id="CP036274">
    <property type="protein sequence ID" value="QDU30606.1"/>
    <property type="molecule type" value="Genomic_DNA"/>
</dbReference>
<keyword evidence="3" id="KW-1185">Reference proteome</keyword>
<feature type="chain" id="PRO_5022114444" description="DUF1579 domain-containing protein" evidence="1">
    <location>
        <begin position="22"/>
        <end position="216"/>
    </location>
</feature>
<dbReference type="KEGG" id="aagg:ETAA8_57520"/>
<gene>
    <name evidence="2" type="ORF">ETAA8_57520</name>
</gene>
<evidence type="ECO:0000313" key="2">
    <source>
        <dbReference type="EMBL" id="QDU30606.1"/>
    </source>
</evidence>
<dbReference type="Pfam" id="PF07617">
    <property type="entry name" value="DUF1579"/>
    <property type="match status" value="1"/>
</dbReference>
<dbReference type="InterPro" id="IPR011473">
    <property type="entry name" value="DUF1579"/>
</dbReference>
<name>A0A517YK74_9BACT</name>
<dbReference type="OrthoDB" id="288011at2"/>
<evidence type="ECO:0008006" key="4">
    <source>
        <dbReference type="Google" id="ProtNLM"/>
    </source>
</evidence>
<accession>A0A517YK74</accession>
<sequence precursor="true">MMNVRNCCVAGMLAVVTVVAAANLAVIAQEKEPKQAAQPDFKLPPGWTLEDLQKCMAAGTPGKMQAHLTKGVGTWNGKTTMWMFPDAPPMKSDCTSNVTSILDGRFIKVEMSGDFPGMGPYQGLGTYGFDNIGQKFVSTWIDNHSTGIMSGEGEISADGKTMTWKYKFNCPLTQKPAVMREVETITGENTKTLESFMTDPKSGKEYRMMLVELTKK</sequence>
<reference evidence="2 3" key="1">
    <citation type="submission" date="2019-02" db="EMBL/GenBank/DDBJ databases">
        <title>Deep-cultivation of Planctomycetes and their phenomic and genomic characterization uncovers novel biology.</title>
        <authorList>
            <person name="Wiegand S."/>
            <person name="Jogler M."/>
            <person name="Boedeker C."/>
            <person name="Pinto D."/>
            <person name="Vollmers J."/>
            <person name="Rivas-Marin E."/>
            <person name="Kohn T."/>
            <person name="Peeters S.H."/>
            <person name="Heuer A."/>
            <person name="Rast P."/>
            <person name="Oberbeckmann S."/>
            <person name="Bunk B."/>
            <person name="Jeske O."/>
            <person name="Meyerdierks A."/>
            <person name="Storesund J.E."/>
            <person name="Kallscheuer N."/>
            <person name="Luecker S."/>
            <person name="Lage O.M."/>
            <person name="Pohl T."/>
            <person name="Merkel B.J."/>
            <person name="Hornburger P."/>
            <person name="Mueller R.-W."/>
            <person name="Bruemmer F."/>
            <person name="Labrenz M."/>
            <person name="Spormann A.M."/>
            <person name="Op den Camp H."/>
            <person name="Overmann J."/>
            <person name="Amann R."/>
            <person name="Jetten M.S.M."/>
            <person name="Mascher T."/>
            <person name="Medema M.H."/>
            <person name="Devos D.P."/>
            <person name="Kaster A.-K."/>
            <person name="Ovreas L."/>
            <person name="Rohde M."/>
            <person name="Galperin M.Y."/>
            <person name="Jogler C."/>
        </authorList>
    </citation>
    <scope>NUCLEOTIDE SEQUENCE [LARGE SCALE GENOMIC DNA]</scope>
    <source>
        <strain evidence="2 3">ETA_A8</strain>
    </source>
</reference>
<dbReference type="RefSeq" id="WP_145096366.1">
    <property type="nucleotide sequence ID" value="NZ_CP036274.1"/>
</dbReference>
<protein>
    <recommendedName>
        <fullName evidence="4">DUF1579 domain-containing protein</fullName>
    </recommendedName>
</protein>
<feature type="signal peptide" evidence="1">
    <location>
        <begin position="1"/>
        <end position="21"/>
    </location>
</feature>
<evidence type="ECO:0000313" key="3">
    <source>
        <dbReference type="Proteomes" id="UP000315017"/>
    </source>
</evidence>
<dbReference type="Proteomes" id="UP000315017">
    <property type="component" value="Chromosome"/>
</dbReference>
<evidence type="ECO:0000256" key="1">
    <source>
        <dbReference type="SAM" id="SignalP"/>
    </source>
</evidence>